<accession>A0ABP1C428</accession>
<dbReference type="InterPro" id="IPR021810">
    <property type="entry name" value="T1RH-like_C"/>
</dbReference>
<name>A0ABP1C428_9GAMM</name>
<organism evidence="7 8">
    <name type="scientific">Candidatus Methylocalor cossyra</name>
    <dbReference type="NCBI Taxonomy" id="3108543"/>
    <lineage>
        <taxon>Bacteria</taxon>
        <taxon>Pseudomonadati</taxon>
        <taxon>Pseudomonadota</taxon>
        <taxon>Gammaproteobacteria</taxon>
        <taxon>Methylococcales</taxon>
        <taxon>Methylococcaceae</taxon>
        <taxon>Candidatus Methylocalor</taxon>
    </lineage>
</organism>
<dbReference type="EMBL" id="OZ026884">
    <property type="protein sequence ID" value="CAL1238947.1"/>
    <property type="molecule type" value="Genomic_DNA"/>
</dbReference>
<dbReference type="InterPro" id="IPR001207">
    <property type="entry name" value="Transposase_mutator"/>
</dbReference>
<evidence type="ECO:0000313" key="8">
    <source>
        <dbReference type="Proteomes" id="UP001497493"/>
    </source>
</evidence>
<dbReference type="Pfam" id="PF00872">
    <property type="entry name" value="Transposase_mut"/>
    <property type="match status" value="1"/>
</dbReference>
<comment type="similarity">
    <text evidence="2">Belongs to the transposase mutator family.</text>
</comment>
<evidence type="ECO:0000256" key="4">
    <source>
        <dbReference type="ARBA" id="ARBA00023125"/>
    </source>
</evidence>
<reference evidence="7 8" key="1">
    <citation type="submission" date="2024-04" db="EMBL/GenBank/DDBJ databases">
        <authorList>
            <person name="Cremers G."/>
        </authorList>
    </citation>
    <scope>NUCLEOTIDE SEQUENCE [LARGE SCALE GENOMIC DNA]</scope>
    <source>
        <strain evidence="7">MeCH1-AG</strain>
    </source>
</reference>
<feature type="domain" description="Type I restriction enzyme HindI endonuclease subunit-like C-terminal" evidence="6">
    <location>
        <begin position="21"/>
        <end position="87"/>
    </location>
</feature>
<dbReference type="Proteomes" id="UP001497493">
    <property type="component" value="Chromosome"/>
</dbReference>
<dbReference type="PANTHER" id="PTHR33217">
    <property type="entry name" value="TRANSPOSASE FOR INSERTION SEQUENCE ELEMENT IS1081"/>
    <property type="match status" value="1"/>
</dbReference>
<evidence type="ECO:0000256" key="5">
    <source>
        <dbReference type="ARBA" id="ARBA00023172"/>
    </source>
</evidence>
<proteinExistence type="inferred from homology"/>
<keyword evidence="5" id="KW-0233">DNA recombination</keyword>
<keyword evidence="4" id="KW-0238">DNA-binding</keyword>
<evidence type="ECO:0000256" key="2">
    <source>
        <dbReference type="ARBA" id="ARBA00010961"/>
    </source>
</evidence>
<sequence>MLIQKFLPEEKGNHHPTLSERRNTLVTHAIRQIISRTVAPEGVVDIFAAAGLEKPDISILSDEFLAEVRGMPQRNLAVEVLQKLLELCSKVVDEGMKEAAYSGWSSRSSIPNERSEYAMGEDKVIRLKSPGTPGAVEDPLTEVLREGARRLLVSAIEAEVESFLEQFREEKTTEGLNRMVRNGRLPSRTIQTGIGDIEVSVPRVRDRAGKVRFSSSILPPYLRRTKTVEGLLPWLYLKGISTGEFQEALTVLLGKDAPGLSASTISRLKEAWKDEHQRWSRCDLSNRHYVYLWVDGIHFGVRLEEAAQCILVVVGATPEGKKELVALSDGYRESEDSWRELLLGLRSRGLKIEPHLAIGDGALGFWKALPQVFGTTRRQRCWVHKTANILNKLPKSQQPKAKAALHEIWMAATRQEAEKAFDHFLSVYRPKYPKAVACLEKDRDALLTFYDFPAEHWIHLRTTNPIESTFATVRLRTDKTRGCVSRETILAMVFMLVKSAERHWRKLNGIPRLAQVIEGVVFKDGVREDVEKIAA</sequence>
<comment type="function">
    <text evidence="1">Required for the transposition of the insertion element.</text>
</comment>
<dbReference type="Pfam" id="PF11867">
    <property type="entry name" value="T1RH-like_C"/>
    <property type="match status" value="1"/>
</dbReference>
<gene>
    <name evidence="7" type="ORF">MECH1_V1_0166</name>
</gene>
<evidence type="ECO:0000313" key="7">
    <source>
        <dbReference type="EMBL" id="CAL1238947.1"/>
    </source>
</evidence>
<protein>
    <recommendedName>
        <fullName evidence="6">Type I restriction enzyme HindI endonuclease subunit-like C-terminal domain-containing protein</fullName>
    </recommendedName>
</protein>
<evidence type="ECO:0000259" key="6">
    <source>
        <dbReference type="Pfam" id="PF11867"/>
    </source>
</evidence>
<evidence type="ECO:0000256" key="1">
    <source>
        <dbReference type="ARBA" id="ARBA00002190"/>
    </source>
</evidence>
<keyword evidence="3" id="KW-0815">Transposition</keyword>
<dbReference type="NCBIfam" id="NF033543">
    <property type="entry name" value="transpos_IS256"/>
    <property type="match status" value="1"/>
</dbReference>
<evidence type="ECO:0000256" key="3">
    <source>
        <dbReference type="ARBA" id="ARBA00022578"/>
    </source>
</evidence>
<dbReference type="PANTHER" id="PTHR33217:SF9">
    <property type="entry name" value="MUTATOR FAMILY TRANSPOSASE"/>
    <property type="match status" value="1"/>
</dbReference>
<keyword evidence="8" id="KW-1185">Reference proteome</keyword>